<name>A0A7J0BGA5_9BACT</name>
<evidence type="ECO:0008006" key="4">
    <source>
        <dbReference type="Google" id="ProtNLM"/>
    </source>
</evidence>
<keyword evidence="1" id="KW-1133">Transmembrane helix</keyword>
<keyword evidence="3" id="KW-1185">Reference proteome</keyword>
<evidence type="ECO:0000256" key="1">
    <source>
        <dbReference type="SAM" id="Phobius"/>
    </source>
</evidence>
<comment type="caution">
    <text evidence="2">The sequence shown here is derived from an EMBL/GenBank/DDBJ whole genome shotgun (WGS) entry which is preliminary data.</text>
</comment>
<feature type="transmembrane region" description="Helical" evidence="1">
    <location>
        <begin position="67"/>
        <end position="87"/>
    </location>
</feature>
<feature type="transmembrane region" description="Helical" evidence="1">
    <location>
        <begin position="39"/>
        <end position="55"/>
    </location>
</feature>
<gene>
    <name evidence="2" type="ORF">DSM101010T_11040</name>
</gene>
<reference evidence="2 3" key="1">
    <citation type="submission" date="2020-05" db="EMBL/GenBank/DDBJ databases">
        <title>Draft genome sequence of Desulfovibrio sp. strain HN2T.</title>
        <authorList>
            <person name="Ueno A."/>
            <person name="Tamazawa S."/>
            <person name="Tamamura S."/>
            <person name="Murakami T."/>
            <person name="Kiyama T."/>
            <person name="Inomata H."/>
            <person name="Amano Y."/>
            <person name="Miyakawa K."/>
            <person name="Tamaki H."/>
            <person name="Naganuma T."/>
            <person name="Kaneko K."/>
        </authorList>
    </citation>
    <scope>NUCLEOTIDE SEQUENCE [LARGE SCALE GENOMIC DNA]</scope>
    <source>
        <strain evidence="2 3">HN2</strain>
    </source>
</reference>
<keyword evidence="1" id="KW-0472">Membrane</keyword>
<keyword evidence="1" id="KW-0812">Transmembrane</keyword>
<accession>A0A7J0BGA5</accession>
<feature type="transmembrane region" description="Helical" evidence="1">
    <location>
        <begin position="189"/>
        <end position="207"/>
    </location>
</feature>
<dbReference type="Proteomes" id="UP000503840">
    <property type="component" value="Unassembled WGS sequence"/>
</dbReference>
<feature type="transmembrane region" description="Helical" evidence="1">
    <location>
        <begin position="148"/>
        <end position="168"/>
    </location>
</feature>
<evidence type="ECO:0000313" key="3">
    <source>
        <dbReference type="Proteomes" id="UP000503840"/>
    </source>
</evidence>
<proteinExistence type="predicted"/>
<evidence type="ECO:0000313" key="2">
    <source>
        <dbReference type="EMBL" id="GFM32739.1"/>
    </source>
</evidence>
<protein>
    <recommendedName>
        <fullName evidence="4">Energy-coupling factor transporter transmembrane protein EcfT</fullName>
    </recommendedName>
</protein>
<dbReference type="AlphaFoldDB" id="A0A7J0BGA5"/>
<dbReference type="EMBL" id="BLVO01000012">
    <property type="protein sequence ID" value="GFM32739.1"/>
    <property type="molecule type" value="Genomic_DNA"/>
</dbReference>
<dbReference type="RefSeq" id="WP_174404419.1">
    <property type="nucleotide sequence ID" value="NZ_BLVO01000012.1"/>
</dbReference>
<organism evidence="2 3">
    <name type="scientific">Desulfovibrio subterraneus</name>
    <dbReference type="NCBI Taxonomy" id="2718620"/>
    <lineage>
        <taxon>Bacteria</taxon>
        <taxon>Pseudomonadati</taxon>
        <taxon>Thermodesulfobacteriota</taxon>
        <taxon>Desulfovibrionia</taxon>
        <taxon>Desulfovibrionales</taxon>
        <taxon>Desulfovibrionaceae</taxon>
        <taxon>Desulfovibrio</taxon>
    </lineage>
</organism>
<sequence length="291" mass="32032">MPSIRHTSRGRLAALDPRLKIMLAGCFGVATWQVDNTTLGIYAFVLWLICARAEFFTRDRWPMFRAYLLFVLLWVLLKFTLDTLPFITAPLMASPIGPLAVLAPGPLAVTPATGTGGATAMLPDFIPGLMPDLLFPPLGLLRQTAMDAALLGLRLCVLIGLGLLLALTTSPRQLGLALSWFLRPVLGKNAWKTALSLALMIHFLPLVQTTFAQVKQTIRLRQPKRSRWERFLLVPQATLRLLAQKTWSQTVAVAARGLDSPEAWVPHFPPQPLNWILGFLMAAAGLLPLAM</sequence>